<proteinExistence type="predicted"/>
<dbReference type="EMBL" id="KC821608">
    <property type="protein sequence ID" value="AGO47460.1"/>
    <property type="molecule type" value="Genomic_DNA"/>
</dbReference>
<keyword evidence="2" id="KW-1185">Reference proteome</keyword>
<sequence length="34" mass="4031">MHPRGVNISSFPFDRDRSILVLHPHNIITRDFLE</sequence>
<evidence type="ECO:0000313" key="2">
    <source>
        <dbReference type="Proteomes" id="UP000014731"/>
    </source>
</evidence>
<dbReference type="GeneID" id="16881058"/>
<accession>R9ZY64</accession>
<evidence type="ECO:0000313" key="1">
    <source>
        <dbReference type="EMBL" id="AGO47460.1"/>
    </source>
</evidence>
<reference evidence="1 2" key="1">
    <citation type="journal article" date="2013" name="Proc. Natl. Acad. Sci. U.S.A.">
        <title>Twelve previously unknown phage genera are ubiquitous in global oceans.</title>
        <authorList>
            <person name="Holmfeldt K."/>
            <person name="Solonenko N."/>
            <person name="Shah M."/>
            <person name="Corrier K."/>
            <person name="Riemann L."/>
            <person name="Verberkmoes N.C."/>
            <person name="Sullivan M.B."/>
        </authorList>
    </citation>
    <scope>NUCLEOTIDE SEQUENCE [LARGE SCALE GENOMIC DNA]</scope>
    <source>
        <strain evidence="1">Phi19:3</strain>
    </source>
</reference>
<protein>
    <submittedName>
        <fullName evidence="1">Uncharacterized protein</fullName>
    </submittedName>
</protein>
<dbReference type="KEGG" id="vg:16881058"/>
<name>R9ZY64_9CAUD</name>
<organism evidence="1 2">
    <name type="scientific">Cellulophaga phage phi19:3</name>
    <dbReference type="NCBI Taxonomy" id="1327971"/>
    <lineage>
        <taxon>Viruses</taxon>
        <taxon>Duplodnaviria</taxon>
        <taxon>Heunggongvirae</taxon>
        <taxon>Uroviricota</taxon>
        <taxon>Caudoviricetes</taxon>
        <taxon>Pachyviridae</taxon>
        <taxon>Baltivirus</taxon>
        <taxon>Baltivirus phi19tres</taxon>
    </lineage>
</organism>
<dbReference type="RefSeq" id="YP_008240841.1">
    <property type="nucleotide sequence ID" value="NC_021789.1"/>
</dbReference>
<gene>
    <name evidence="1" type="ORF">Phi19:3_gp056</name>
</gene>
<dbReference type="Proteomes" id="UP000014731">
    <property type="component" value="Segment"/>
</dbReference>
<reference evidence="2" key="2">
    <citation type="submission" date="2013-03" db="EMBL/GenBank/DDBJ databases">
        <title>The Cellulophaga phages: a novel, diverse, and globally ubiquitous model system.</title>
        <authorList>
            <person name="Holmfeldt K."/>
            <person name="Solonenko N."/>
            <person name="Shah M."/>
            <person name="Corrier K."/>
            <person name="Riemann L."/>
            <person name="VerBerkmoes N.C."/>
            <person name="Sullivan M.B."/>
        </authorList>
    </citation>
    <scope>NUCLEOTIDE SEQUENCE [LARGE SCALE GENOMIC DNA]</scope>
</reference>